<feature type="transmembrane region" description="Helical" evidence="2">
    <location>
        <begin position="66"/>
        <end position="88"/>
    </location>
</feature>
<dbReference type="GeneID" id="92042766"/>
<reference evidence="3 4" key="1">
    <citation type="submission" date="2023-01" db="EMBL/GenBank/DDBJ databases">
        <title>Analysis of 21 Apiospora genomes using comparative genomics revels a genus with tremendous synthesis potential of carbohydrate active enzymes and secondary metabolites.</title>
        <authorList>
            <person name="Sorensen T."/>
        </authorList>
    </citation>
    <scope>NUCLEOTIDE SEQUENCE [LARGE SCALE GENOMIC DNA]</scope>
    <source>
        <strain evidence="3 4">CBS 114990</strain>
    </source>
</reference>
<keyword evidence="4" id="KW-1185">Reference proteome</keyword>
<proteinExistence type="predicted"/>
<accession>A0ABR1X4V0</accession>
<evidence type="ECO:0000256" key="1">
    <source>
        <dbReference type="SAM" id="MobiDB-lite"/>
    </source>
</evidence>
<name>A0ABR1X4V0_9PEZI</name>
<keyword evidence="2" id="KW-0812">Transmembrane</keyword>
<keyword evidence="2" id="KW-1133">Transmembrane helix</keyword>
<feature type="region of interest" description="Disordered" evidence="1">
    <location>
        <begin position="91"/>
        <end position="128"/>
    </location>
</feature>
<evidence type="ECO:0000313" key="4">
    <source>
        <dbReference type="Proteomes" id="UP001433268"/>
    </source>
</evidence>
<dbReference type="Proteomes" id="UP001433268">
    <property type="component" value="Unassembled WGS sequence"/>
</dbReference>
<feature type="region of interest" description="Disordered" evidence="1">
    <location>
        <begin position="1"/>
        <end position="43"/>
    </location>
</feature>
<evidence type="ECO:0000256" key="2">
    <source>
        <dbReference type="SAM" id="Phobius"/>
    </source>
</evidence>
<feature type="compositionally biased region" description="Basic and acidic residues" evidence="1">
    <location>
        <begin position="30"/>
        <end position="43"/>
    </location>
</feature>
<evidence type="ECO:0000313" key="3">
    <source>
        <dbReference type="EMBL" id="KAK8090430.1"/>
    </source>
</evidence>
<dbReference type="EMBL" id="JAQQWN010000004">
    <property type="protein sequence ID" value="KAK8090430.1"/>
    <property type="molecule type" value="Genomic_DNA"/>
</dbReference>
<feature type="compositionally biased region" description="Low complexity" evidence="1">
    <location>
        <begin position="91"/>
        <end position="115"/>
    </location>
</feature>
<sequence length="223" mass="23572">MLRMLPHAPPPTEMQDQSSSPRPSPSPQHPHHDRDPGLQPVADRRLGGRATTTAPSSAHDGLSQDAFGGIIGGVVAFVAILLVFLICCGRSRGSRSSRSGGSSSRSFGSSYYGSGSSSGEGGRPGESIVDGREVVEDIANGPSLEEGADPVCRHRQQDRGLFRENGRRASASAAGGDAGWASWGRVSVREAEWWWRAVADAWAASWSRGRAAAAYGMKAWGMK</sequence>
<protein>
    <submittedName>
        <fullName evidence="3">Uncharacterized protein</fullName>
    </submittedName>
</protein>
<organism evidence="3 4">
    <name type="scientific">Apiospora hydei</name>
    <dbReference type="NCBI Taxonomy" id="1337664"/>
    <lineage>
        <taxon>Eukaryota</taxon>
        <taxon>Fungi</taxon>
        <taxon>Dikarya</taxon>
        <taxon>Ascomycota</taxon>
        <taxon>Pezizomycotina</taxon>
        <taxon>Sordariomycetes</taxon>
        <taxon>Xylariomycetidae</taxon>
        <taxon>Amphisphaeriales</taxon>
        <taxon>Apiosporaceae</taxon>
        <taxon>Apiospora</taxon>
    </lineage>
</organism>
<dbReference type="RefSeq" id="XP_066673324.1">
    <property type="nucleotide sequence ID" value="XM_066809706.1"/>
</dbReference>
<keyword evidence="2" id="KW-0472">Membrane</keyword>
<comment type="caution">
    <text evidence="3">The sequence shown here is derived from an EMBL/GenBank/DDBJ whole genome shotgun (WGS) entry which is preliminary data.</text>
</comment>
<gene>
    <name evidence="3" type="ORF">PG997_005391</name>
</gene>